<dbReference type="Pfam" id="PF12854">
    <property type="entry name" value="PPR_1"/>
    <property type="match status" value="1"/>
</dbReference>
<dbReference type="InterPro" id="IPR051222">
    <property type="entry name" value="PPR/CCM1_RNA-binding"/>
</dbReference>
<sequence>MNFLRVSFTAASHKIFRHMLRSGVSSNVNIMIRGFATAAGNLESEQVAEKMNRRGDFVTPNETTYKCLINNFCKQDMFDDAYRVLNEMVVGGFSPSYDTVEDVSRGFLRIGDLRKAFEIRCEHIGYSDEKILQGLSDEVTYTSFMNAFLDEGKWGKAEKLLRRVQCSYSLPSTIIFSVIINGLDKKARTTEVKKYLLRVNYLICPGQTCIDRPILEYHSTMVENSSYDEFKSVVELVEDICRKGLRNVFDTMFKLKLNCKPDGIDDGIVYNLFIFAHCRHSNADEAYIMYKEMVHYGFACHMFTVFALIKALYRENMVNELLWVIQNVLRSCNLNDSEIVKFLNEFNPEEPNSEALFDVLVEKAKDGLFLKCSYAPASV</sequence>
<dbReference type="EMBL" id="DF973730">
    <property type="protein sequence ID" value="GAU38766.1"/>
    <property type="molecule type" value="Genomic_DNA"/>
</dbReference>
<organism evidence="3 4">
    <name type="scientific">Trifolium subterraneum</name>
    <name type="common">Subterranean clover</name>
    <dbReference type="NCBI Taxonomy" id="3900"/>
    <lineage>
        <taxon>Eukaryota</taxon>
        <taxon>Viridiplantae</taxon>
        <taxon>Streptophyta</taxon>
        <taxon>Embryophyta</taxon>
        <taxon>Tracheophyta</taxon>
        <taxon>Spermatophyta</taxon>
        <taxon>Magnoliopsida</taxon>
        <taxon>eudicotyledons</taxon>
        <taxon>Gunneridae</taxon>
        <taxon>Pentapetalae</taxon>
        <taxon>rosids</taxon>
        <taxon>fabids</taxon>
        <taxon>Fabales</taxon>
        <taxon>Fabaceae</taxon>
        <taxon>Papilionoideae</taxon>
        <taxon>50 kb inversion clade</taxon>
        <taxon>NPAAA clade</taxon>
        <taxon>Hologalegina</taxon>
        <taxon>IRL clade</taxon>
        <taxon>Trifolieae</taxon>
        <taxon>Trifolium</taxon>
    </lineage>
</organism>
<dbReference type="NCBIfam" id="TIGR00756">
    <property type="entry name" value="PPR"/>
    <property type="match status" value="2"/>
</dbReference>
<evidence type="ECO:0000313" key="3">
    <source>
        <dbReference type="EMBL" id="GAU38766.1"/>
    </source>
</evidence>
<dbReference type="Pfam" id="PF01535">
    <property type="entry name" value="PPR"/>
    <property type="match status" value="2"/>
</dbReference>
<dbReference type="Gene3D" id="1.25.40.10">
    <property type="entry name" value="Tetratricopeptide repeat domain"/>
    <property type="match status" value="3"/>
</dbReference>
<evidence type="ECO:0000256" key="1">
    <source>
        <dbReference type="ARBA" id="ARBA00022737"/>
    </source>
</evidence>
<dbReference type="OrthoDB" id="185373at2759"/>
<feature type="repeat" description="PPR" evidence="2">
    <location>
        <begin position="61"/>
        <end position="95"/>
    </location>
</feature>
<dbReference type="InterPro" id="IPR011990">
    <property type="entry name" value="TPR-like_helical_dom_sf"/>
</dbReference>
<evidence type="ECO:0000256" key="2">
    <source>
        <dbReference type="PROSITE-ProRule" id="PRU00708"/>
    </source>
</evidence>
<evidence type="ECO:0008006" key="5">
    <source>
        <dbReference type="Google" id="ProtNLM"/>
    </source>
</evidence>
<reference evidence="4" key="1">
    <citation type="journal article" date="2017" name="Front. Plant Sci.">
        <title>Climate Clever Clovers: New Paradigm to Reduce the Environmental Footprint of Ruminants by Breeding Low Methanogenic Forages Utilizing Haplotype Variation.</title>
        <authorList>
            <person name="Kaur P."/>
            <person name="Appels R."/>
            <person name="Bayer P.E."/>
            <person name="Keeble-Gagnere G."/>
            <person name="Wang J."/>
            <person name="Hirakawa H."/>
            <person name="Shirasawa K."/>
            <person name="Vercoe P."/>
            <person name="Stefanova K."/>
            <person name="Durmic Z."/>
            <person name="Nichols P."/>
            <person name="Revell C."/>
            <person name="Isobe S.N."/>
            <person name="Edwards D."/>
            <person name="Erskine W."/>
        </authorList>
    </citation>
    <scope>NUCLEOTIDE SEQUENCE [LARGE SCALE GENOMIC DNA]</scope>
    <source>
        <strain evidence="4">cv. Daliak</strain>
    </source>
</reference>
<name>A0A2Z6N4H5_TRISU</name>
<protein>
    <recommendedName>
        <fullName evidence="5">Pentacotripeptide-repeat region of PRORP domain-containing protein</fullName>
    </recommendedName>
</protein>
<keyword evidence="4" id="KW-1185">Reference proteome</keyword>
<keyword evidence="1" id="KW-0677">Repeat</keyword>
<accession>A0A2Z6N4H5</accession>
<dbReference type="InterPro" id="IPR002885">
    <property type="entry name" value="PPR_rpt"/>
</dbReference>
<proteinExistence type="predicted"/>
<dbReference type="PANTHER" id="PTHR47942:SF63">
    <property type="entry name" value="PENTATRICOPEPTIDE REPEAT-CONTAINING PROTEIN"/>
    <property type="match status" value="1"/>
</dbReference>
<evidence type="ECO:0000313" key="4">
    <source>
        <dbReference type="Proteomes" id="UP000242715"/>
    </source>
</evidence>
<dbReference type="AlphaFoldDB" id="A0A2Z6N4H5"/>
<dbReference type="PANTHER" id="PTHR47942">
    <property type="entry name" value="TETRATRICOPEPTIDE REPEAT (TPR)-LIKE SUPERFAMILY PROTEIN-RELATED"/>
    <property type="match status" value="1"/>
</dbReference>
<gene>
    <name evidence="3" type="ORF">TSUD_64970</name>
</gene>
<dbReference type="PROSITE" id="PS51375">
    <property type="entry name" value="PPR"/>
    <property type="match status" value="3"/>
</dbReference>
<feature type="repeat" description="PPR" evidence="2">
    <location>
        <begin position="137"/>
        <end position="171"/>
    </location>
</feature>
<dbReference type="Proteomes" id="UP000242715">
    <property type="component" value="Unassembled WGS sequence"/>
</dbReference>
<feature type="repeat" description="PPR" evidence="2">
    <location>
        <begin position="266"/>
        <end position="300"/>
    </location>
</feature>